<name>A0ABD3QIZ3_9STRA</name>
<reference evidence="1 2" key="1">
    <citation type="journal article" date="2020" name="G3 (Bethesda)">
        <title>Improved Reference Genome for Cyclotella cryptica CCMP332, a Model for Cell Wall Morphogenesis, Salinity Adaptation, and Lipid Production in Diatoms (Bacillariophyta).</title>
        <authorList>
            <person name="Roberts W.R."/>
            <person name="Downey K.M."/>
            <person name="Ruck E.C."/>
            <person name="Traller J.C."/>
            <person name="Alverson A.J."/>
        </authorList>
    </citation>
    <scope>NUCLEOTIDE SEQUENCE [LARGE SCALE GENOMIC DNA]</scope>
    <source>
        <strain evidence="1 2">CCMP332</strain>
    </source>
</reference>
<comment type="caution">
    <text evidence="1">The sequence shown here is derived from an EMBL/GenBank/DDBJ whole genome shotgun (WGS) entry which is preliminary data.</text>
</comment>
<evidence type="ECO:0000313" key="1">
    <source>
        <dbReference type="EMBL" id="KAL3800335.1"/>
    </source>
</evidence>
<protein>
    <submittedName>
        <fullName evidence="1">Uncharacterized protein</fullName>
    </submittedName>
</protein>
<dbReference type="AlphaFoldDB" id="A0ABD3QIZ3"/>
<dbReference type="Proteomes" id="UP001516023">
    <property type="component" value="Unassembled WGS sequence"/>
</dbReference>
<proteinExistence type="predicted"/>
<organism evidence="1 2">
    <name type="scientific">Cyclotella cryptica</name>
    <dbReference type="NCBI Taxonomy" id="29204"/>
    <lineage>
        <taxon>Eukaryota</taxon>
        <taxon>Sar</taxon>
        <taxon>Stramenopiles</taxon>
        <taxon>Ochrophyta</taxon>
        <taxon>Bacillariophyta</taxon>
        <taxon>Coscinodiscophyceae</taxon>
        <taxon>Thalassiosirophycidae</taxon>
        <taxon>Stephanodiscales</taxon>
        <taxon>Stephanodiscaceae</taxon>
        <taxon>Cyclotella</taxon>
    </lineage>
</organism>
<gene>
    <name evidence="1" type="ORF">HJC23_003631</name>
</gene>
<sequence>MSFITKLVNPAFYQQQYASLARSMTAYYSPLFQSGRGYENVCAVDDVSTIMGHKKERAVSLHVFTWLDIRQTVSLHSDPTSCLGPIRFLLSVKPLWHMMIATSVIMYTQNYVFNKGPKIQAGRQEQKKALEEYYANHGISHHH</sequence>
<keyword evidence="2" id="KW-1185">Reference proteome</keyword>
<dbReference type="EMBL" id="JABMIG020000033">
    <property type="protein sequence ID" value="KAL3800335.1"/>
    <property type="molecule type" value="Genomic_DNA"/>
</dbReference>
<accession>A0ABD3QIZ3</accession>
<evidence type="ECO:0000313" key="2">
    <source>
        <dbReference type="Proteomes" id="UP001516023"/>
    </source>
</evidence>